<keyword evidence="1" id="KW-0812">Transmembrane</keyword>
<accession>A0A974CNN9</accession>
<reference evidence="3" key="1">
    <citation type="journal article" date="2016" name="Nature">
        <title>Genome evolution in the allotetraploid frog Xenopus laevis.</title>
        <authorList>
            <person name="Session A.M."/>
            <person name="Uno Y."/>
            <person name="Kwon T."/>
            <person name="Chapman J.A."/>
            <person name="Toyoda A."/>
            <person name="Takahashi S."/>
            <person name="Fukui A."/>
            <person name="Hikosaka A."/>
            <person name="Suzuki A."/>
            <person name="Kondo M."/>
            <person name="van Heeringen S.J."/>
            <person name="Quigley I."/>
            <person name="Heinz S."/>
            <person name="Ogino H."/>
            <person name="Ochi H."/>
            <person name="Hellsten U."/>
            <person name="Lyons J.B."/>
            <person name="Simakov O."/>
            <person name="Putnam N."/>
            <person name="Stites J."/>
            <person name="Kuroki Y."/>
            <person name="Tanaka T."/>
            <person name="Michiue T."/>
            <person name="Watanabe M."/>
            <person name="Bogdanovic O."/>
            <person name="Lister R."/>
            <person name="Georgiou G."/>
            <person name="Paranjpe S.S."/>
            <person name="van Kruijsbergen I."/>
            <person name="Shu S."/>
            <person name="Carlson J."/>
            <person name="Kinoshita T."/>
            <person name="Ohta Y."/>
            <person name="Mawaribuchi S."/>
            <person name="Jenkins J."/>
            <person name="Grimwood J."/>
            <person name="Schmutz J."/>
            <person name="Mitros T."/>
            <person name="Mozaffari S.V."/>
            <person name="Suzuki Y."/>
            <person name="Haramoto Y."/>
            <person name="Yamamoto T.S."/>
            <person name="Takagi C."/>
            <person name="Heald R."/>
            <person name="Miller K."/>
            <person name="Haudenschild C."/>
            <person name="Kitzman J."/>
            <person name="Nakayama T."/>
            <person name="Izutsu Y."/>
            <person name="Robert J."/>
            <person name="Fortriede J."/>
            <person name="Burns K."/>
            <person name="Lotay V."/>
            <person name="Karimi K."/>
            <person name="Yasuoka Y."/>
            <person name="Dichmann D.S."/>
            <person name="Flajnik M.F."/>
            <person name="Houston D.W."/>
            <person name="Shendure J."/>
            <person name="DuPasquier L."/>
            <person name="Vize P.D."/>
            <person name="Zorn A.M."/>
            <person name="Ito M."/>
            <person name="Marcotte E.M."/>
            <person name="Wallingford J.B."/>
            <person name="Ito Y."/>
            <person name="Asashima M."/>
            <person name="Ueno N."/>
            <person name="Matsuda Y."/>
            <person name="Veenstra G.J."/>
            <person name="Fujiyama A."/>
            <person name="Harland R.M."/>
            <person name="Taira M."/>
            <person name="Rokhsar D.S."/>
        </authorList>
    </citation>
    <scope>NUCLEOTIDE SEQUENCE [LARGE SCALE GENOMIC DNA]</scope>
    <source>
        <strain evidence="3">J</strain>
    </source>
</reference>
<feature type="transmembrane region" description="Helical" evidence="1">
    <location>
        <begin position="157"/>
        <end position="178"/>
    </location>
</feature>
<dbReference type="CDD" id="cd10442">
    <property type="entry name" value="GIY-YIG_PLEs"/>
    <property type="match status" value="1"/>
</dbReference>
<proteinExistence type="predicted"/>
<name>A0A974CNN9_XENLA</name>
<gene>
    <name evidence="2" type="ORF">XELAEV_18031374mg</name>
</gene>
<dbReference type="Gene3D" id="3.40.1440.10">
    <property type="entry name" value="GIY-YIG endonuclease"/>
    <property type="match status" value="1"/>
</dbReference>
<organism evidence="2 3">
    <name type="scientific">Xenopus laevis</name>
    <name type="common">African clawed frog</name>
    <dbReference type="NCBI Taxonomy" id="8355"/>
    <lineage>
        <taxon>Eukaryota</taxon>
        <taxon>Metazoa</taxon>
        <taxon>Chordata</taxon>
        <taxon>Craniata</taxon>
        <taxon>Vertebrata</taxon>
        <taxon>Euteleostomi</taxon>
        <taxon>Amphibia</taxon>
        <taxon>Batrachia</taxon>
        <taxon>Anura</taxon>
        <taxon>Pipoidea</taxon>
        <taxon>Pipidae</taxon>
        <taxon>Xenopodinae</taxon>
        <taxon>Xenopus</taxon>
        <taxon>Xenopus</taxon>
    </lineage>
</organism>
<dbReference type="InterPro" id="IPR035901">
    <property type="entry name" value="GIY-YIG_endonuc_sf"/>
</dbReference>
<evidence type="ECO:0000313" key="3">
    <source>
        <dbReference type="Proteomes" id="UP000694892"/>
    </source>
</evidence>
<evidence type="ECO:0000313" key="2">
    <source>
        <dbReference type="EMBL" id="OCT76182.1"/>
    </source>
</evidence>
<dbReference type="EMBL" id="CM004476">
    <property type="protein sequence ID" value="OCT76182.1"/>
    <property type="molecule type" value="Genomic_DNA"/>
</dbReference>
<evidence type="ECO:0008006" key="4">
    <source>
        <dbReference type="Google" id="ProtNLM"/>
    </source>
</evidence>
<dbReference type="AlphaFoldDB" id="A0A974CNN9"/>
<keyword evidence="1" id="KW-1133">Transmembrane helix</keyword>
<keyword evidence="1" id="KW-0472">Membrane</keyword>
<dbReference type="Proteomes" id="UP000694892">
    <property type="component" value="Chromosome 6L"/>
</dbReference>
<evidence type="ECO:0000256" key="1">
    <source>
        <dbReference type="SAM" id="Phobius"/>
    </source>
</evidence>
<sequence>MLHCLSYNQCSCVNKSAVFHHPLTGHNYPLKGHFTCLSKFVVYYPLKGHFTCLSKFVVYTLVCPCGLIYVGETMLQIKTRICQNRSTIRRSNTKLLVYKHYVEKGHLDSELKFMVLEDVRPLRHRGDCELLLRKREVWWIHKLNTLVPNGLNKDYDFYVFLEVMFSTVFLFLDYLLCYGKGSIDVATKGLI</sequence>
<protein>
    <recommendedName>
        <fullName evidence="4">GIY-YIG domain-containing protein</fullName>
    </recommendedName>
</protein>